<feature type="region of interest" description="Disordered" evidence="8">
    <location>
        <begin position="171"/>
        <end position="198"/>
    </location>
</feature>
<comment type="subcellular location">
    <subcellularLocation>
        <location evidence="1">Cytoplasm</location>
        <location evidence="1">Cytoskeleton</location>
        <location evidence="1">Microtubule organizing center</location>
        <location evidence="1">Centrosome</location>
    </subcellularLocation>
</comment>
<evidence type="ECO:0000256" key="7">
    <source>
        <dbReference type="SAM" id="Coils"/>
    </source>
</evidence>
<protein>
    <submittedName>
        <fullName evidence="11">Centrosomal protein of 57 kDa-like</fullName>
    </submittedName>
</protein>
<dbReference type="PANTHER" id="PTHR19336">
    <property type="entry name" value="UNCHARACTERIZED DUF1167"/>
    <property type="match status" value="1"/>
</dbReference>
<gene>
    <name evidence="11" type="primary">LOC109058873</name>
</gene>
<dbReference type="GO" id="GO:0008017">
    <property type="term" value="F:microtubule binding"/>
    <property type="evidence" value="ECO:0007669"/>
    <property type="project" value="InterPro"/>
</dbReference>
<comment type="similarity">
    <text evidence="2">Belongs to the translokin family.</text>
</comment>
<evidence type="ECO:0000256" key="2">
    <source>
        <dbReference type="ARBA" id="ARBA00008179"/>
    </source>
</evidence>
<keyword evidence="5 7" id="KW-0175">Coiled coil</keyword>
<dbReference type="OrthoDB" id="76453at2759"/>
<evidence type="ECO:0000256" key="3">
    <source>
        <dbReference type="ARBA" id="ARBA00022490"/>
    </source>
</evidence>
<proteinExistence type="inferred from homology"/>
<reference evidence="11" key="1">
    <citation type="submission" date="2025-08" db="UniProtKB">
        <authorList>
            <consortium name="RefSeq"/>
        </authorList>
    </citation>
    <scope>IDENTIFICATION</scope>
    <source>
        <tissue evidence="11">Muscle</tissue>
    </source>
</reference>
<evidence type="ECO:0000259" key="10">
    <source>
        <dbReference type="Pfam" id="PF14073"/>
    </source>
</evidence>
<evidence type="ECO:0000256" key="1">
    <source>
        <dbReference type="ARBA" id="ARBA00004300"/>
    </source>
</evidence>
<dbReference type="InterPro" id="IPR024957">
    <property type="entry name" value="Cep57_MT-bd_dom"/>
</dbReference>
<feature type="coiled-coil region" evidence="7">
    <location>
        <begin position="7"/>
        <end position="155"/>
    </location>
</feature>
<dbReference type="KEGG" id="ccar:109058873"/>
<accession>A0A9Q9YWH0</accession>
<dbReference type="GO" id="GO:0005813">
    <property type="term" value="C:centrosome"/>
    <property type="evidence" value="ECO:0007669"/>
    <property type="project" value="UniProtKB-SubCell"/>
</dbReference>
<dbReference type="InterPro" id="IPR025913">
    <property type="entry name" value="Cep57_CLD"/>
</dbReference>
<dbReference type="AlphaFoldDB" id="A0A9Q9YWH0"/>
<dbReference type="GO" id="GO:0005874">
    <property type="term" value="C:microtubule"/>
    <property type="evidence" value="ECO:0007669"/>
    <property type="project" value="UniProtKB-KW"/>
</dbReference>
<dbReference type="GeneID" id="109058873"/>
<name>A0A9Q9YWH0_CYPCA</name>
<feature type="domain" description="Cep57 centrosome microtubule-binding" evidence="9">
    <location>
        <begin position="339"/>
        <end position="383"/>
    </location>
</feature>
<evidence type="ECO:0000256" key="5">
    <source>
        <dbReference type="ARBA" id="ARBA00023054"/>
    </source>
</evidence>
<evidence type="ECO:0000256" key="6">
    <source>
        <dbReference type="ARBA" id="ARBA00023212"/>
    </source>
</evidence>
<dbReference type="Pfam" id="PF14073">
    <property type="entry name" value="Cep57_CLD"/>
    <property type="match status" value="1"/>
</dbReference>
<keyword evidence="6" id="KW-0206">Cytoskeleton</keyword>
<evidence type="ECO:0000256" key="4">
    <source>
        <dbReference type="ARBA" id="ARBA00022701"/>
    </source>
</evidence>
<feature type="region of interest" description="Disordered" evidence="8">
    <location>
        <begin position="388"/>
        <end position="438"/>
    </location>
</feature>
<dbReference type="PANTHER" id="PTHR19336:SF11">
    <property type="entry name" value="CENTROSOMAL PROTEIN OF 57 KDA"/>
    <property type="match status" value="1"/>
</dbReference>
<feature type="domain" description="Cep57 centrosome localisation" evidence="10">
    <location>
        <begin position="9"/>
        <end position="169"/>
    </location>
</feature>
<feature type="compositionally biased region" description="Basic and acidic residues" evidence="8">
    <location>
        <begin position="415"/>
        <end position="428"/>
    </location>
</feature>
<feature type="compositionally biased region" description="Basic residues" evidence="8">
    <location>
        <begin position="176"/>
        <end position="187"/>
    </location>
</feature>
<sequence length="438" mass="50276">DAELCVCAAILSALKNLQEKIRHLELERCDAQQKLQTVSRESTHSDHRHTHHDLLSQLTAAEAQCSRLERHLEHMRKTVRNTESDRTAVLRRQVSLERLGSADRTDVQLKLQKLDQLEQEYHRLTETQGTTERKIRQLERKLQEEEHQRKLVQDKAAQLQTGLEANRLLIQSVSPRPHKSSRIKQKKLSTEKHWSQPQQHYRLSLGDVPFVTGTSTGSSHSVRANVQHVLHLMTQHHPQLCNERVLGHAPSTNHSSSSSPSSSCGEELSELLLTLQDEFTHKILRLFLHITPINMNPFVKHLIQLIQKAQFHAHTQFLDQFWVSCPFSGVKDVCLCVSEQQELSERIQSCGSDRLRQDLEREMETLVKRMESKGEQIAKVRRHQAQMEKLRRRCGGQQSGGGRGGAQVNISSHVKVKERPGERSRDSLRLPNDNTDNM</sequence>
<dbReference type="Pfam" id="PF06657">
    <property type="entry name" value="Cep57_MT_bd"/>
    <property type="match status" value="1"/>
</dbReference>
<dbReference type="RefSeq" id="XP_042627674.1">
    <property type="nucleotide sequence ID" value="XM_042771740.1"/>
</dbReference>
<evidence type="ECO:0000313" key="11">
    <source>
        <dbReference type="RefSeq" id="XP_042627674.1"/>
    </source>
</evidence>
<evidence type="ECO:0000256" key="8">
    <source>
        <dbReference type="SAM" id="MobiDB-lite"/>
    </source>
</evidence>
<dbReference type="InterPro" id="IPR051756">
    <property type="entry name" value="Centrosomal_MT-associated"/>
</dbReference>
<evidence type="ECO:0000259" key="9">
    <source>
        <dbReference type="Pfam" id="PF06657"/>
    </source>
</evidence>
<dbReference type="GO" id="GO:0043015">
    <property type="term" value="F:gamma-tubulin binding"/>
    <property type="evidence" value="ECO:0007669"/>
    <property type="project" value="InterPro"/>
</dbReference>
<keyword evidence="4" id="KW-0493">Microtubule</keyword>
<dbReference type="Proteomes" id="UP001155660">
    <property type="component" value="Chromosome A15"/>
</dbReference>
<dbReference type="GO" id="GO:0042802">
    <property type="term" value="F:identical protein binding"/>
    <property type="evidence" value="ECO:0007669"/>
    <property type="project" value="InterPro"/>
</dbReference>
<organism evidence="11">
    <name type="scientific">Cyprinus carpio</name>
    <name type="common">Common carp</name>
    <dbReference type="NCBI Taxonomy" id="7962"/>
    <lineage>
        <taxon>Eukaryota</taxon>
        <taxon>Metazoa</taxon>
        <taxon>Chordata</taxon>
        <taxon>Craniata</taxon>
        <taxon>Vertebrata</taxon>
        <taxon>Euteleostomi</taxon>
        <taxon>Actinopterygii</taxon>
        <taxon>Neopterygii</taxon>
        <taxon>Teleostei</taxon>
        <taxon>Ostariophysi</taxon>
        <taxon>Cypriniformes</taxon>
        <taxon>Cyprinidae</taxon>
        <taxon>Cyprininae</taxon>
        <taxon>Cyprinus</taxon>
    </lineage>
</organism>
<feature type="non-terminal residue" evidence="11">
    <location>
        <position position="1"/>
    </location>
</feature>
<keyword evidence="3" id="KW-0963">Cytoplasm</keyword>